<dbReference type="AlphaFoldDB" id="A0AAN8ZCN7"/>
<proteinExistence type="inferred from homology"/>
<reference evidence="4 5" key="1">
    <citation type="submission" date="2023-12" db="EMBL/GenBank/DDBJ databases">
        <title>A high-quality genome assembly for Dillenia turbinata (Dilleniales).</title>
        <authorList>
            <person name="Chanderbali A."/>
        </authorList>
    </citation>
    <scope>NUCLEOTIDE SEQUENCE [LARGE SCALE GENOMIC DNA]</scope>
    <source>
        <strain evidence="4">LSX21</strain>
        <tissue evidence="4">Leaf</tissue>
    </source>
</reference>
<keyword evidence="5" id="KW-1185">Reference proteome</keyword>
<accession>A0AAN8ZCN7</accession>
<dbReference type="Proteomes" id="UP001370490">
    <property type="component" value="Unassembled WGS sequence"/>
</dbReference>
<organism evidence="4 5">
    <name type="scientific">Dillenia turbinata</name>
    <dbReference type="NCBI Taxonomy" id="194707"/>
    <lineage>
        <taxon>Eukaryota</taxon>
        <taxon>Viridiplantae</taxon>
        <taxon>Streptophyta</taxon>
        <taxon>Embryophyta</taxon>
        <taxon>Tracheophyta</taxon>
        <taxon>Spermatophyta</taxon>
        <taxon>Magnoliopsida</taxon>
        <taxon>eudicotyledons</taxon>
        <taxon>Gunneridae</taxon>
        <taxon>Pentapetalae</taxon>
        <taxon>Dilleniales</taxon>
        <taxon>Dilleniaceae</taxon>
        <taxon>Dillenia</taxon>
    </lineage>
</organism>
<dbReference type="InterPro" id="IPR002885">
    <property type="entry name" value="PPR_rpt"/>
</dbReference>
<dbReference type="InterPro" id="IPR011990">
    <property type="entry name" value="TPR-like_helical_dom_sf"/>
</dbReference>
<dbReference type="PANTHER" id="PTHR47941">
    <property type="entry name" value="PENTATRICOPEPTIDE REPEAT-CONTAINING PROTEIN 3, MITOCHONDRIAL"/>
    <property type="match status" value="1"/>
</dbReference>
<evidence type="ECO:0000256" key="3">
    <source>
        <dbReference type="PROSITE-ProRule" id="PRU00708"/>
    </source>
</evidence>
<dbReference type="Gene3D" id="1.25.40.10">
    <property type="entry name" value="Tetratricopeptide repeat domain"/>
    <property type="match status" value="1"/>
</dbReference>
<comment type="caution">
    <text evidence="4">The sequence shown here is derived from an EMBL/GenBank/DDBJ whole genome shotgun (WGS) entry which is preliminary data.</text>
</comment>
<dbReference type="EMBL" id="JBAMMX010000009">
    <property type="protein sequence ID" value="KAK6933316.1"/>
    <property type="molecule type" value="Genomic_DNA"/>
</dbReference>
<protein>
    <submittedName>
        <fullName evidence="4">Pentatricopeptide repeat</fullName>
    </submittedName>
</protein>
<feature type="repeat" description="PPR" evidence="3">
    <location>
        <begin position="9"/>
        <end position="43"/>
    </location>
</feature>
<name>A0AAN8ZCN7_9MAGN</name>
<keyword evidence="2" id="KW-0677">Repeat</keyword>
<dbReference type="PROSITE" id="PS51375">
    <property type="entry name" value="PPR"/>
    <property type="match status" value="2"/>
</dbReference>
<gene>
    <name evidence="4" type="ORF">RJ641_036210</name>
</gene>
<dbReference type="Pfam" id="PF13041">
    <property type="entry name" value="PPR_2"/>
    <property type="match status" value="1"/>
</dbReference>
<evidence type="ECO:0000256" key="1">
    <source>
        <dbReference type="ARBA" id="ARBA00007626"/>
    </source>
</evidence>
<evidence type="ECO:0000313" key="4">
    <source>
        <dbReference type="EMBL" id="KAK6933316.1"/>
    </source>
</evidence>
<feature type="repeat" description="PPR" evidence="3">
    <location>
        <begin position="44"/>
        <end position="78"/>
    </location>
</feature>
<comment type="similarity">
    <text evidence="1">Belongs to the PPR family. P subfamily.</text>
</comment>
<dbReference type="Pfam" id="PF12854">
    <property type="entry name" value="PPR_1"/>
    <property type="match status" value="1"/>
</dbReference>
<sequence length="108" mass="12563">MKSKGLFPNRNTYNILVSGHCKMGWLREASKVIELMTRKSVLPDLWTYNMLIRRLCNKGKIDGAFRLCDEMENLKFLPNVVTYNMLIDGSLEWKSRSEALSLFECKLV</sequence>
<evidence type="ECO:0000313" key="5">
    <source>
        <dbReference type="Proteomes" id="UP001370490"/>
    </source>
</evidence>
<evidence type="ECO:0000256" key="2">
    <source>
        <dbReference type="ARBA" id="ARBA00022737"/>
    </source>
</evidence>
<dbReference type="NCBIfam" id="TIGR00756">
    <property type="entry name" value="PPR"/>
    <property type="match status" value="2"/>
</dbReference>